<evidence type="ECO:0000313" key="1">
    <source>
        <dbReference type="EMBL" id="GFT03113.1"/>
    </source>
</evidence>
<gene>
    <name evidence="1" type="primary">X975_15522</name>
    <name evidence="1" type="ORF">NPIL_305191</name>
</gene>
<evidence type="ECO:0000313" key="2">
    <source>
        <dbReference type="Proteomes" id="UP000887013"/>
    </source>
</evidence>
<dbReference type="InterPro" id="IPR043502">
    <property type="entry name" value="DNA/RNA_pol_sf"/>
</dbReference>
<name>A0A8X6NAW7_NEPPI</name>
<dbReference type="PANTHER" id="PTHR33064">
    <property type="entry name" value="POL PROTEIN"/>
    <property type="match status" value="1"/>
</dbReference>
<dbReference type="OrthoDB" id="430238at2759"/>
<dbReference type="GO" id="GO:0071897">
    <property type="term" value="P:DNA biosynthetic process"/>
    <property type="evidence" value="ECO:0007669"/>
    <property type="project" value="UniProtKB-ARBA"/>
</dbReference>
<dbReference type="InterPro" id="IPR051320">
    <property type="entry name" value="Viral_Replic_Matur_Polypro"/>
</dbReference>
<comment type="caution">
    <text evidence="1">The sequence shown here is derived from an EMBL/GenBank/DDBJ whole genome shotgun (WGS) entry which is preliminary data.</text>
</comment>
<sequence length="86" mass="9920">MANLKLNPSKCNLFRREVGNLGHIITAEGVRTDSENISALKDWSRPEGVHQLRSFLGLCTYYRKFVKRFSSIARPLHKLTEAKQKF</sequence>
<accession>A0A8X6NAW7</accession>
<dbReference type="Gene3D" id="3.30.70.270">
    <property type="match status" value="2"/>
</dbReference>
<dbReference type="Proteomes" id="UP000887013">
    <property type="component" value="Unassembled WGS sequence"/>
</dbReference>
<proteinExistence type="predicted"/>
<protein>
    <submittedName>
        <fullName evidence="1">Retrovirus-related Pol polyprotein from transposon 412</fullName>
    </submittedName>
</protein>
<dbReference type="InterPro" id="IPR043128">
    <property type="entry name" value="Rev_trsase/Diguanyl_cyclase"/>
</dbReference>
<dbReference type="AlphaFoldDB" id="A0A8X6NAW7"/>
<dbReference type="EMBL" id="BMAW01102198">
    <property type="protein sequence ID" value="GFT03113.1"/>
    <property type="molecule type" value="Genomic_DNA"/>
</dbReference>
<reference evidence="1" key="1">
    <citation type="submission" date="2020-08" db="EMBL/GenBank/DDBJ databases">
        <title>Multicomponent nature underlies the extraordinary mechanical properties of spider dragline silk.</title>
        <authorList>
            <person name="Kono N."/>
            <person name="Nakamura H."/>
            <person name="Mori M."/>
            <person name="Yoshida Y."/>
            <person name="Ohtoshi R."/>
            <person name="Malay A.D."/>
            <person name="Moran D.A.P."/>
            <person name="Tomita M."/>
            <person name="Numata K."/>
            <person name="Arakawa K."/>
        </authorList>
    </citation>
    <scope>NUCLEOTIDE SEQUENCE</scope>
</reference>
<dbReference type="PANTHER" id="PTHR33064:SF37">
    <property type="entry name" value="RIBONUCLEASE H"/>
    <property type="match status" value="1"/>
</dbReference>
<keyword evidence="2" id="KW-1185">Reference proteome</keyword>
<organism evidence="1 2">
    <name type="scientific">Nephila pilipes</name>
    <name type="common">Giant wood spider</name>
    <name type="synonym">Nephila maculata</name>
    <dbReference type="NCBI Taxonomy" id="299642"/>
    <lineage>
        <taxon>Eukaryota</taxon>
        <taxon>Metazoa</taxon>
        <taxon>Ecdysozoa</taxon>
        <taxon>Arthropoda</taxon>
        <taxon>Chelicerata</taxon>
        <taxon>Arachnida</taxon>
        <taxon>Araneae</taxon>
        <taxon>Araneomorphae</taxon>
        <taxon>Entelegynae</taxon>
        <taxon>Araneoidea</taxon>
        <taxon>Nephilidae</taxon>
        <taxon>Nephila</taxon>
    </lineage>
</organism>
<dbReference type="SUPFAM" id="SSF56672">
    <property type="entry name" value="DNA/RNA polymerases"/>
    <property type="match status" value="1"/>
</dbReference>